<dbReference type="Proteomes" id="UP001328107">
    <property type="component" value="Unassembled WGS sequence"/>
</dbReference>
<keyword evidence="3 5" id="KW-1133">Transmembrane helix</keyword>
<feature type="transmembrane region" description="Helical" evidence="5">
    <location>
        <begin position="162"/>
        <end position="187"/>
    </location>
</feature>
<feature type="transmembrane region" description="Helical" evidence="5">
    <location>
        <begin position="30"/>
        <end position="52"/>
    </location>
</feature>
<dbReference type="GO" id="GO:0004930">
    <property type="term" value="F:G protein-coupled receptor activity"/>
    <property type="evidence" value="ECO:0007669"/>
    <property type="project" value="InterPro"/>
</dbReference>
<keyword evidence="4 5" id="KW-0472">Membrane</keyword>
<proteinExistence type="predicted"/>
<dbReference type="InterPro" id="IPR000276">
    <property type="entry name" value="GPCR_Rhodpsn"/>
</dbReference>
<evidence type="ECO:0000256" key="5">
    <source>
        <dbReference type="SAM" id="Phobius"/>
    </source>
</evidence>
<dbReference type="GO" id="GO:0016020">
    <property type="term" value="C:membrane"/>
    <property type="evidence" value="ECO:0007669"/>
    <property type="project" value="UniProtKB-SubCell"/>
</dbReference>
<protein>
    <recommendedName>
        <fullName evidence="8">G protein-coupled receptor</fullName>
    </recommendedName>
</protein>
<comment type="caution">
    <text evidence="6">The sequence shown here is derived from an EMBL/GenBank/DDBJ whole genome shotgun (WGS) entry which is preliminary data.</text>
</comment>
<feature type="transmembrane region" description="Helical" evidence="5">
    <location>
        <begin position="72"/>
        <end position="90"/>
    </location>
</feature>
<evidence type="ECO:0000256" key="4">
    <source>
        <dbReference type="ARBA" id="ARBA00023136"/>
    </source>
</evidence>
<evidence type="ECO:0000256" key="2">
    <source>
        <dbReference type="ARBA" id="ARBA00022692"/>
    </source>
</evidence>
<dbReference type="SMART" id="SM01381">
    <property type="entry name" value="7TM_GPCR_Srsx"/>
    <property type="match status" value="1"/>
</dbReference>
<dbReference type="InterPro" id="IPR019424">
    <property type="entry name" value="7TM_GPCR_Srsx"/>
</dbReference>
<sequence length="199" mass="22612">MASLHVVLCIVQITDIIRVMIGSSLTRASCLRFVGVFYSSFSFAQSILYSLLGLEVIVLVSDAGLYRKLRVWWFHAAIYSTFVFSGWCIYRSWISEEDHRVLICISPTAMIKEVNMIRSTWIMVNSVFVVALYVLLLIMLLFMTGILVSFASPISRFLNVPISQVVMTATLPAIVTYSQTHYVYFFVSSANRKAFKRMG</sequence>
<dbReference type="EMBL" id="BTRK01000006">
    <property type="protein sequence ID" value="GMR60602.1"/>
    <property type="molecule type" value="Genomic_DNA"/>
</dbReference>
<evidence type="ECO:0000313" key="6">
    <source>
        <dbReference type="EMBL" id="GMR60602.1"/>
    </source>
</evidence>
<organism evidence="6 7">
    <name type="scientific">Pristionchus mayeri</name>
    <dbReference type="NCBI Taxonomy" id="1317129"/>
    <lineage>
        <taxon>Eukaryota</taxon>
        <taxon>Metazoa</taxon>
        <taxon>Ecdysozoa</taxon>
        <taxon>Nematoda</taxon>
        <taxon>Chromadorea</taxon>
        <taxon>Rhabditida</taxon>
        <taxon>Rhabditina</taxon>
        <taxon>Diplogasteromorpha</taxon>
        <taxon>Diplogasteroidea</taxon>
        <taxon>Neodiplogasteridae</taxon>
        <taxon>Pristionchus</taxon>
    </lineage>
</organism>
<evidence type="ECO:0000313" key="7">
    <source>
        <dbReference type="Proteomes" id="UP001328107"/>
    </source>
</evidence>
<keyword evidence="2 5" id="KW-0812">Transmembrane</keyword>
<feature type="non-terminal residue" evidence="6">
    <location>
        <position position="199"/>
    </location>
</feature>
<dbReference type="AlphaFoldDB" id="A0AAN5DDK5"/>
<reference evidence="7" key="1">
    <citation type="submission" date="2022-10" db="EMBL/GenBank/DDBJ databases">
        <title>Genome assembly of Pristionchus species.</title>
        <authorList>
            <person name="Yoshida K."/>
            <person name="Sommer R.J."/>
        </authorList>
    </citation>
    <scope>NUCLEOTIDE SEQUENCE [LARGE SCALE GENOMIC DNA]</scope>
    <source>
        <strain evidence="7">RS5460</strain>
    </source>
</reference>
<dbReference type="Pfam" id="PF10320">
    <property type="entry name" value="7TM_GPCR_Srsx"/>
    <property type="match status" value="1"/>
</dbReference>
<keyword evidence="7" id="KW-1185">Reference proteome</keyword>
<evidence type="ECO:0000256" key="3">
    <source>
        <dbReference type="ARBA" id="ARBA00022989"/>
    </source>
</evidence>
<feature type="transmembrane region" description="Helical" evidence="5">
    <location>
        <begin position="122"/>
        <end position="150"/>
    </location>
</feature>
<accession>A0AAN5DDK5</accession>
<evidence type="ECO:0008006" key="8">
    <source>
        <dbReference type="Google" id="ProtNLM"/>
    </source>
</evidence>
<comment type="subcellular location">
    <subcellularLocation>
        <location evidence="1">Membrane</location>
    </subcellularLocation>
</comment>
<name>A0AAN5DDK5_9BILA</name>
<evidence type="ECO:0000256" key="1">
    <source>
        <dbReference type="ARBA" id="ARBA00004370"/>
    </source>
</evidence>
<gene>
    <name evidence="6" type="ORF">PMAYCL1PPCAC_30797</name>
</gene>